<dbReference type="OrthoDB" id="4490227at2759"/>
<dbReference type="HOGENOM" id="CLU_880458_0_0_1"/>
<gene>
    <name evidence="3" type="ORF">SPBR_08941</name>
</gene>
<evidence type="ECO:0000259" key="2">
    <source>
        <dbReference type="Pfam" id="PF23584"/>
    </source>
</evidence>
<feature type="domain" description="DUF7136" evidence="2">
    <location>
        <begin position="44"/>
        <end position="272"/>
    </location>
</feature>
<dbReference type="GeneID" id="63681988"/>
<dbReference type="Proteomes" id="UP000031575">
    <property type="component" value="Unassembled WGS sequence"/>
</dbReference>
<dbReference type="VEuPathDB" id="FungiDB:SPBR_08941"/>
<dbReference type="AlphaFoldDB" id="A0A0C2IRY3"/>
<evidence type="ECO:0000313" key="3">
    <source>
        <dbReference type="EMBL" id="KIH87762.1"/>
    </source>
</evidence>
<keyword evidence="4" id="KW-1185">Reference proteome</keyword>
<evidence type="ECO:0000256" key="1">
    <source>
        <dbReference type="SAM" id="MobiDB-lite"/>
    </source>
</evidence>
<dbReference type="EMBL" id="AWTV01000010">
    <property type="protein sequence ID" value="KIH87762.1"/>
    <property type="molecule type" value="Genomic_DNA"/>
</dbReference>
<reference evidence="3 4" key="1">
    <citation type="journal article" date="2014" name="BMC Genomics">
        <title>Comparative genomics of the major fungal agents of human and animal Sporotrichosis: Sporothrix schenckii and Sporothrix brasiliensis.</title>
        <authorList>
            <person name="Teixeira M.M."/>
            <person name="de Almeida L.G."/>
            <person name="Kubitschek-Barreira P."/>
            <person name="Alves F.L."/>
            <person name="Kioshima E.S."/>
            <person name="Abadio A.K."/>
            <person name="Fernandes L."/>
            <person name="Derengowski L.S."/>
            <person name="Ferreira K.S."/>
            <person name="Souza R.C."/>
            <person name="Ruiz J.C."/>
            <person name="de Andrade N.C."/>
            <person name="Paes H.C."/>
            <person name="Nicola A.M."/>
            <person name="Albuquerque P."/>
            <person name="Gerber A.L."/>
            <person name="Martins V.P."/>
            <person name="Peconick L.D."/>
            <person name="Neto A.V."/>
            <person name="Chaucanez C.B."/>
            <person name="Silva P.A."/>
            <person name="Cunha O.L."/>
            <person name="de Oliveira F.F."/>
            <person name="dos Santos T.C."/>
            <person name="Barros A.L."/>
            <person name="Soares M.A."/>
            <person name="de Oliveira L.M."/>
            <person name="Marini M.M."/>
            <person name="Villalobos-Duno H."/>
            <person name="Cunha M.M."/>
            <person name="de Hoog S."/>
            <person name="da Silveira J.F."/>
            <person name="Henrissat B."/>
            <person name="Nino-Vega G.A."/>
            <person name="Cisalpino P.S."/>
            <person name="Mora-Montes H.M."/>
            <person name="Almeida S.R."/>
            <person name="Stajich J.E."/>
            <person name="Lopes-Bezerra L.M."/>
            <person name="Vasconcelos A.T."/>
            <person name="Felipe M.S."/>
        </authorList>
    </citation>
    <scope>NUCLEOTIDE SEQUENCE [LARGE SCALE GENOMIC DNA]</scope>
    <source>
        <strain evidence="3 4">5110</strain>
    </source>
</reference>
<dbReference type="InterPro" id="IPR055560">
    <property type="entry name" value="DUF7136"/>
</dbReference>
<sequence>MRVRLFSDPAGKLVSVLAWSSVAYAALANAAVSTHVAKADTDISPGVVNVDLVFPLNNTYAPFDGAMPIVFALSRPDIGSVLQLRLSYRLFDLANAALGQGQVVNLSSDSGPVPQTKNNGDGEYAFFIHFSDDAIAGRIGQFLVELTLIYVVDYPGDKDVPSSVVQVPLMYDMIFTTRTGAPPAVVPGMNVSDSGSGSGSNSSTPSSCVPLGAASFYYPINITGFITEKGINYGVVSTDKTRHLLPPCAVRVDPDTAASIAAGSTQTTATATGTGATGSPTASPNAALSGRASTSTIVATVFVLAVFQCFHVFHWL</sequence>
<organism evidence="3 4">
    <name type="scientific">Sporothrix brasiliensis 5110</name>
    <dbReference type="NCBI Taxonomy" id="1398154"/>
    <lineage>
        <taxon>Eukaryota</taxon>
        <taxon>Fungi</taxon>
        <taxon>Dikarya</taxon>
        <taxon>Ascomycota</taxon>
        <taxon>Pezizomycotina</taxon>
        <taxon>Sordariomycetes</taxon>
        <taxon>Sordariomycetidae</taxon>
        <taxon>Ophiostomatales</taxon>
        <taxon>Ophiostomataceae</taxon>
        <taxon>Sporothrix</taxon>
    </lineage>
</organism>
<dbReference type="Pfam" id="PF23584">
    <property type="entry name" value="DUF7136"/>
    <property type="match status" value="1"/>
</dbReference>
<evidence type="ECO:0000313" key="4">
    <source>
        <dbReference type="Proteomes" id="UP000031575"/>
    </source>
</evidence>
<proteinExistence type="predicted"/>
<feature type="compositionally biased region" description="Low complexity" evidence="1">
    <location>
        <begin position="263"/>
        <end position="283"/>
    </location>
</feature>
<comment type="caution">
    <text evidence="3">The sequence shown here is derived from an EMBL/GenBank/DDBJ whole genome shotgun (WGS) entry which is preliminary data.</text>
</comment>
<protein>
    <recommendedName>
        <fullName evidence="2">DUF7136 domain-containing protein</fullName>
    </recommendedName>
</protein>
<dbReference type="RefSeq" id="XP_040615772.1">
    <property type="nucleotide sequence ID" value="XM_040767067.1"/>
</dbReference>
<feature type="region of interest" description="Disordered" evidence="1">
    <location>
        <begin position="263"/>
        <end position="286"/>
    </location>
</feature>
<accession>A0A0C2IRY3</accession>
<name>A0A0C2IRY3_9PEZI</name>